<dbReference type="AlphaFoldDB" id="A0A0G0PXX2"/>
<dbReference type="InterPro" id="IPR011856">
    <property type="entry name" value="tRNA_endonuc-like_dom_sf"/>
</dbReference>
<protein>
    <recommendedName>
        <fullName evidence="1">PD(D/E)XK endonuclease domain-containing protein</fullName>
    </recommendedName>
</protein>
<dbReference type="Pfam" id="PF11645">
    <property type="entry name" value="PDDEXK_5"/>
    <property type="match status" value="1"/>
</dbReference>
<evidence type="ECO:0000313" key="3">
    <source>
        <dbReference type="Proteomes" id="UP000034539"/>
    </source>
</evidence>
<reference evidence="2 3" key="1">
    <citation type="journal article" date="2015" name="Nature">
        <title>rRNA introns, odd ribosomes, and small enigmatic genomes across a large radiation of phyla.</title>
        <authorList>
            <person name="Brown C.T."/>
            <person name="Hug L.A."/>
            <person name="Thomas B.C."/>
            <person name="Sharon I."/>
            <person name="Castelle C.J."/>
            <person name="Singh A."/>
            <person name="Wilkins M.J."/>
            <person name="Williams K.H."/>
            <person name="Banfield J.F."/>
        </authorList>
    </citation>
    <scope>NUCLEOTIDE SEQUENCE [LARGE SCALE GENOMIC DNA]</scope>
</reference>
<name>A0A0G0PXX2_9BACT</name>
<organism evidence="2 3">
    <name type="scientific">Candidatus Gottesmanbacteria bacterium GW2011_GWC2_39_8</name>
    <dbReference type="NCBI Taxonomy" id="1618450"/>
    <lineage>
        <taxon>Bacteria</taxon>
        <taxon>Candidatus Gottesmaniibacteriota</taxon>
    </lineage>
</organism>
<dbReference type="InterPro" id="IPR021671">
    <property type="entry name" value="PD(D/E)XK_Endonuc"/>
</dbReference>
<sequence length="130" mass="14939">MHTTHSKGLIGELEFTTHFIKKGFIVLSPVNPNSAYDLVIEKDGHFKKIQIKYLTPSKGILRVELGRPKRKTALYGKRGVDAMGVYDALNNKFYLIPLENIYNKSEIWIRVTKARNCQKKNINSAEKYLI</sequence>
<dbReference type="Proteomes" id="UP000034539">
    <property type="component" value="Unassembled WGS sequence"/>
</dbReference>
<proteinExistence type="predicted"/>
<dbReference type="GO" id="GO:0003676">
    <property type="term" value="F:nucleic acid binding"/>
    <property type="evidence" value="ECO:0007669"/>
    <property type="project" value="InterPro"/>
</dbReference>
<comment type="caution">
    <text evidence="2">The sequence shown here is derived from an EMBL/GenBank/DDBJ whole genome shotgun (WGS) entry which is preliminary data.</text>
</comment>
<evidence type="ECO:0000259" key="1">
    <source>
        <dbReference type="Pfam" id="PF11645"/>
    </source>
</evidence>
<evidence type="ECO:0000313" key="2">
    <source>
        <dbReference type="EMBL" id="KKR32748.1"/>
    </source>
</evidence>
<feature type="domain" description="PD(D/E)XK endonuclease" evidence="1">
    <location>
        <begin position="2"/>
        <end position="128"/>
    </location>
</feature>
<dbReference type="EMBL" id="LBXN01000033">
    <property type="protein sequence ID" value="KKR32748.1"/>
    <property type="molecule type" value="Genomic_DNA"/>
</dbReference>
<gene>
    <name evidence="2" type="ORF">UT63_C0033G0003</name>
</gene>
<accession>A0A0G0PXX2</accession>
<dbReference type="Gene3D" id="3.40.1350.10">
    <property type="match status" value="1"/>
</dbReference>